<dbReference type="PROSITE" id="PS51140">
    <property type="entry name" value="CUE"/>
    <property type="match status" value="1"/>
</dbReference>
<dbReference type="RefSeq" id="XP_003563298.1">
    <property type="nucleotide sequence ID" value="XM_003563250.4"/>
</dbReference>
<dbReference type="InterPro" id="IPR009060">
    <property type="entry name" value="UBA-like_sf"/>
</dbReference>
<dbReference type="Pfam" id="PF02845">
    <property type="entry name" value="CUE"/>
    <property type="match status" value="1"/>
</dbReference>
<dbReference type="PANTHER" id="PTHR31245">
    <property type="entry name" value="UBIQUITIN SYSTEM COMPONENT CUE PROTEIN"/>
    <property type="match status" value="1"/>
</dbReference>
<dbReference type="Gramene" id="KQK16754">
    <property type="protein sequence ID" value="KQK16754"/>
    <property type="gene ID" value="BRADI_1g30400v3"/>
</dbReference>
<dbReference type="InterPro" id="IPR003892">
    <property type="entry name" value="CUE"/>
</dbReference>
<sequence>MSAVVCCGKRSSSIFADELLPPTSPSSSPNHHHHAAKRSRYSPPPHRAFGRRDALLHQLRSFFPDMDPQLLERALEASGDDLDSAIKSLKELHLESTQAILSATGCNSESGLHTAAQPSVEAITNGCVDTATEHPSAAASYQTSNSGPEWVELFVREMSNASDLDDARARASRALEAFKKSIEEHAGAESAQSLHQENMVLKEQMTAILSQNAVLKRAVAIQHERQKEFDERSHEVQGLKQLVLQYQEQMRTLEMNNYALTMHLKQAQQNNSMPGRYNPDVF</sequence>
<dbReference type="EnsemblPlants" id="KQK16754">
    <property type="protein sequence ID" value="KQK16754"/>
    <property type="gene ID" value="BRADI_1g30400v3"/>
</dbReference>
<proteinExistence type="predicted"/>
<reference evidence="3" key="2">
    <citation type="submission" date="2017-06" db="EMBL/GenBank/DDBJ databases">
        <title>WGS assembly of Brachypodium distachyon.</title>
        <authorList>
            <consortium name="The International Brachypodium Initiative"/>
            <person name="Lucas S."/>
            <person name="Harmon-Smith M."/>
            <person name="Lail K."/>
            <person name="Tice H."/>
            <person name="Grimwood J."/>
            <person name="Bruce D."/>
            <person name="Barry K."/>
            <person name="Shu S."/>
            <person name="Lindquist E."/>
            <person name="Wang M."/>
            <person name="Pitluck S."/>
            <person name="Vogel J.P."/>
            <person name="Garvin D.F."/>
            <person name="Mockler T.C."/>
            <person name="Schmutz J."/>
            <person name="Rokhsar D."/>
            <person name="Bevan M.W."/>
        </authorList>
    </citation>
    <scope>NUCLEOTIDE SEQUENCE</scope>
    <source>
        <strain evidence="3">Bd21</strain>
    </source>
</reference>
<dbReference type="CDD" id="cd14279">
    <property type="entry name" value="CUE"/>
    <property type="match status" value="1"/>
</dbReference>
<reference evidence="4" key="3">
    <citation type="submission" date="2018-08" db="UniProtKB">
        <authorList>
            <consortium name="EnsemblPlants"/>
        </authorList>
    </citation>
    <scope>IDENTIFICATION</scope>
    <source>
        <strain evidence="4">cv. Bd21</strain>
    </source>
</reference>
<dbReference type="HOGENOM" id="CLU_057230_1_1_1"/>
<dbReference type="SUPFAM" id="SSF46934">
    <property type="entry name" value="UBA-like"/>
    <property type="match status" value="1"/>
</dbReference>
<accession>I1GVE0</accession>
<dbReference type="OrthoDB" id="440455at2759"/>
<dbReference type="PANTHER" id="PTHR31245:SF1">
    <property type="entry name" value="UBIQUITIN SYSTEM COMPONENT CUE PROTEIN"/>
    <property type="match status" value="1"/>
</dbReference>
<evidence type="ECO:0000313" key="3">
    <source>
        <dbReference type="EMBL" id="KQK16754.1"/>
    </source>
</evidence>
<evidence type="ECO:0000259" key="2">
    <source>
        <dbReference type="PROSITE" id="PS51140"/>
    </source>
</evidence>
<dbReference type="KEGG" id="bdi:100830187"/>
<feature type="domain" description="CUE" evidence="2">
    <location>
        <begin position="51"/>
        <end position="94"/>
    </location>
</feature>
<dbReference type="AlphaFoldDB" id="I1GVE0"/>
<dbReference type="SMART" id="SM00546">
    <property type="entry name" value="CUE"/>
    <property type="match status" value="1"/>
</dbReference>
<keyword evidence="5" id="KW-1185">Reference proteome</keyword>
<dbReference type="OMA" id="QNASNMD"/>
<name>I1GVE0_BRADI</name>
<dbReference type="Gene3D" id="1.10.8.10">
    <property type="entry name" value="DNA helicase RuvA subunit, C-terminal domain"/>
    <property type="match status" value="1"/>
</dbReference>
<feature type="compositionally biased region" description="Basic residues" evidence="1">
    <location>
        <begin position="30"/>
        <end position="40"/>
    </location>
</feature>
<dbReference type="EMBL" id="CM000880">
    <property type="protein sequence ID" value="KQK16754.1"/>
    <property type="molecule type" value="Genomic_DNA"/>
</dbReference>
<dbReference type="GeneID" id="100830187"/>
<evidence type="ECO:0000313" key="5">
    <source>
        <dbReference type="Proteomes" id="UP000008810"/>
    </source>
</evidence>
<dbReference type="GO" id="GO:0043130">
    <property type="term" value="F:ubiquitin binding"/>
    <property type="evidence" value="ECO:0007669"/>
    <property type="project" value="InterPro"/>
</dbReference>
<gene>
    <name evidence="4" type="primary">LOC100830187</name>
    <name evidence="3" type="ORF">BRADI_1g30400v3</name>
</gene>
<organism evidence="3">
    <name type="scientific">Brachypodium distachyon</name>
    <name type="common">Purple false brome</name>
    <name type="synonym">Trachynia distachya</name>
    <dbReference type="NCBI Taxonomy" id="15368"/>
    <lineage>
        <taxon>Eukaryota</taxon>
        <taxon>Viridiplantae</taxon>
        <taxon>Streptophyta</taxon>
        <taxon>Embryophyta</taxon>
        <taxon>Tracheophyta</taxon>
        <taxon>Spermatophyta</taxon>
        <taxon>Magnoliopsida</taxon>
        <taxon>Liliopsida</taxon>
        <taxon>Poales</taxon>
        <taxon>Poaceae</taxon>
        <taxon>BOP clade</taxon>
        <taxon>Pooideae</taxon>
        <taxon>Stipodae</taxon>
        <taxon>Brachypodieae</taxon>
        <taxon>Brachypodium</taxon>
    </lineage>
</organism>
<dbReference type="eggNOG" id="ENOG502QRNX">
    <property type="taxonomic scope" value="Eukaryota"/>
</dbReference>
<dbReference type="STRING" id="15368.I1GVE0"/>
<feature type="region of interest" description="Disordered" evidence="1">
    <location>
        <begin position="17"/>
        <end position="49"/>
    </location>
</feature>
<evidence type="ECO:0000313" key="4">
    <source>
        <dbReference type="EnsemblPlants" id="KQK16754"/>
    </source>
</evidence>
<evidence type="ECO:0000256" key="1">
    <source>
        <dbReference type="SAM" id="MobiDB-lite"/>
    </source>
</evidence>
<protein>
    <recommendedName>
        <fullName evidence="2">CUE domain-containing protein</fullName>
    </recommendedName>
</protein>
<dbReference type="Proteomes" id="UP000008810">
    <property type="component" value="Chromosome 1"/>
</dbReference>
<reference evidence="3 4" key="1">
    <citation type="journal article" date="2010" name="Nature">
        <title>Genome sequencing and analysis of the model grass Brachypodium distachyon.</title>
        <authorList>
            <consortium name="International Brachypodium Initiative"/>
        </authorList>
    </citation>
    <scope>NUCLEOTIDE SEQUENCE [LARGE SCALE GENOMIC DNA]</scope>
    <source>
        <strain evidence="3 4">Bd21</strain>
    </source>
</reference>